<dbReference type="EMBL" id="NXIG01000006">
    <property type="protein sequence ID" value="RXI30524.1"/>
    <property type="molecule type" value="Genomic_DNA"/>
</dbReference>
<dbReference type="Proteomes" id="UP000290588">
    <property type="component" value="Unassembled WGS sequence"/>
</dbReference>
<dbReference type="Proteomes" id="UP000262582">
    <property type="component" value="Chromosome"/>
</dbReference>
<name>A0A347U7P9_9BACT</name>
<organism evidence="2 4">
    <name type="scientific">Arcobacter ellisii</name>
    <dbReference type="NCBI Taxonomy" id="913109"/>
    <lineage>
        <taxon>Bacteria</taxon>
        <taxon>Pseudomonadati</taxon>
        <taxon>Campylobacterota</taxon>
        <taxon>Epsilonproteobacteria</taxon>
        <taxon>Campylobacterales</taxon>
        <taxon>Arcobacteraceae</taxon>
        <taxon>Arcobacter</taxon>
    </lineage>
</organism>
<reference evidence="2 4" key="1">
    <citation type="submission" date="2017-09" db="EMBL/GenBank/DDBJ databases">
        <title>Genomics of the genus Arcobacter.</title>
        <authorList>
            <person name="Perez-Cataluna A."/>
            <person name="Figueras M.J."/>
            <person name="Salas-Masso N."/>
        </authorList>
    </citation>
    <scope>NUCLEOTIDE SEQUENCE [LARGE SCALE GENOMIC DNA]</scope>
    <source>
        <strain evidence="2 4">CECT 7837</strain>
    </source>
</reference>
<dbReference type="KEGG" id="aell:AELL_1209"/>
<accession>A0A347U7P9</accession>
<dbReference type="AlphaFoldDB" id="A0A347U7P9"/>
<evidence type="ECO:0000313" key="1">
    <source>
        <dbReference type="EMBL" id="AXX94877.1"/>
    </source>
</evidence>
<keyword evidence="3" id="KW-1185">Reference proteome</keyword>
<evidence type="ECO:0000313" key="4">
    <source>
        <dbReference type="Proteomes" id="UP000290588"/>
    </source>
</evidence>
<evidence type="ECO:0000313" key="3">
    <source>
        <dbReference type="Proteomes" id="UP000262582"/>
    </source>
</evidence>
<gene>
    <name evidence="1" type="ORF">AELL_1209</name>
    <name evidence="2" type="ORF">CP962_07085</name>
</gene>
<reference evidence="1 3" key="2">
    <citation type="submission" date="2018-08" db="EMBL/GenBank/DDBJ databases">
        <title>Complete genome of the Arcobacter ellisii type strain LMG 26155.</title>
        <authorList>
            <person name="Miller W.G."/>
            <person name="Yee E."/>
            <person name="Bono J.L."/>
        </authorList>
    </citation>
    <scope>NUCLEOTIDE SEQUENCE [LARGE SCALE GENOMIC DNA]</scope>
    <source>
        <strain evidence="1 3">LMG 26155</strain>
    </source>
</reference>
<sequence>MKKIKGKREKIDVILAVYTTKFELSIIFQNEKFTAWYIQGISKEELIEKFTKEEIEYIYYHAV</sequence>
<dbReference type="RefSeq" id="WP_118917085.1">
    <property type="nucleotide sequence ID" value="NZ_CP032097.1"/>
</dbReference>
<dbReference type="EMBL" id="CP032097">
    <property type="protein sequence ID" value="AXX94877.1"/>
    <property type="molecule type" value="Genomic_DNA"/>
</dbReference>
<protein>
    <submittedName>
        <fullName evidence="2">Uncharacterized protein</fullName>
    </submittedName>
</protein>
<evidence type="ECO:0000313" key="2">
    <source>
        <dbReference type="EMBL" id="RXI30524.1"/>
    </source>
</evidence>
<proteinExistence type="predicted"/>